<evidence type="ECO:0000259" key="3">
    <source>
        <dbReference type="Pfam" id="PF00176"/>
    </source>
</evidence>
<dbReference type="Gene3D" id="3.40.50.10810">
    <property type="entry name" value="Tandem AAA-ATPase domain"/>
    <property type="match status" value="1"/>
</dbReference>
<comment type="caution">
    <text evidence="4">The sequence shown here is derived from an EMBL/GenBank/DDBJ whole genome shotgun (WGS) entry which is preliminary data.</text>
</comment>
<dbReference type="EMBL" id="JAATJV010430500">
    <property type="protein sequence ID" value="MBZ3889338.1"/>
    <property type="molecule type" value="Genomic_DNA"/>
</dbReference>
<evidence type="ECO:0000313" key="5">
    <source>
        <dbReference type="Proteomes" id="UP001166674"/>
    </source>
</evidence>
<dbReference type="Gene3D" id="3.40.50.300">
    <property type="entry name" value="P-loop containing nucleotide triphosphate hydrolases"/>
    <property type="match status" value="2"/>
</dbReference>
<reference evidence="4" key="1">
    <citation type="submission" date="2020-03" db="EMBL/GenBank/DDBJ databases">
        <title>Studies in the Genomics of Life Span.</title>
        <authorList>
            <person name="Glass D."/>
        </authorList>
    </citation>
    <scope>NUCLEOTIDE SEQUENCE</scope>
    <source>
        <strain evidence="4">SUZIE</strain>
        <tissue evidence="4">Muscle</tissue>
    </source>
</reference>
<dbReference type="GO" id="GO:0006338">
    <property type="term" value="P:chromatin remodeling"/>
    <property type="evidence" value="ECO:0007669"/>
    <property type="project" value="InterPro"/>
</dbReference>
<dbReference type="InterPro" id="IPR000330">
    <property type="entry name" value="SNF2_N"/>
</dbReference>
<proteinExistence type="predicted"/>
<evidence type="ECO:0000256" key="2">
    <source>
        <dbReference type="ARBA" id="ARBA00022840"/>
    </source>
</evidence>
<dbReference type="Proteomes" id="UP001166674">
    <property type="component" value="Unassembled WGS sequence"/>
</dbReference>
<keyword evidence="1" id="KW-0547">Nucleotide-binding</keyword>
<accession>A0AA41NF87</accession>
<keyword evidence="5" id="KW-1185">Reference proteome</keyword>
<gene>
    <name evidence="4" type="ORF">SUZIE_202450</name>
</gene>
<name>A0AA41NF87_SCICA</name>
<evidence type="ECO:0000313" key="4">
    <source>
        <dbReference type="EMBL" id="MBZ3889338.1"/>
    </source>
</evidence>
<feature type="domain" description="SNF2 N-terminal" evidence="3">
    <location>
        <begin position="3"/>
        <end position="83"/>
    </location>
</feature>
<evidence type="ECO:0000256" key="1">
    <source>
        <dbReference type="ARBA" id="ARBA00022741"/>
    </source>
</evidence>
<protein>
    <submittedName>
        <fullName evidence="4">Chromodomain-helicase-DNA-binding protein 1-like</fullName>
    </submittedName>
</protein>
<keyword evidence="2" id="KW-0067">ATP-binding</keyword>
<dbReference type="GO" id="GO:0003678">
    <property type="term" value="F:DNA helicase activity"/>
    <property type="evidence" value="ECO:0007669"/>
    <property type="project" value="InterPro"/>
</dbReference>
<dbReference type="InterPro" id="IPR027417">
    <property type="entry name" value="P-loop_NTPase"/>
</dbReference>
<dbReference type="GO" id="GO:0005524">
    <property type="term" value="F:ATP binding"/>
    <property type="evidence" value="ECO:0007669"/>
    <property type="project" value="UniProtKB-KW"/>
</dbReference>
<dbReference type="Pfam" id="PF00176">
    <property type="entry name" value="SNF2-rel_dom"/>
    <property type="match status" value="1"/>
</dbReference>
<feature type="non-terminal residue" evidence="4">
    <location>
        <position position="1"/>
    </location>
</feature>
<dbReference type="PANTHER" id="PTHR47157">
    <property type="entry name" value="CHROMODOMAIN-HELICASE-DNA-BINDING PROTEIN 1-LIKE"/>
    <property type="match status" value="1"/>
</dbReference>
<sequence length="212" mass="23842">YTASKLHNLFQPLLLRRVKAEVATELPKKTEVVIYHVMSALQKKYYKAILMKDQDAFENEMAKKVKLQNSLSQLQKCVDHPYLFDGVKPEPFEVGDHLIEANGKLHLLDELLDFLHFKYSLFQGHVPHPASEVFIQLSHGGIGMNLTAADTVIFVDSDFNSQNDLQAAARAQQIDQNKCSQVLLMVPAQTTSFSPNLRTIGISPTLRPLEGI</sequence>
<dbReference type="GO" id="GO:0005634">
    <property type="term" value="C:nucleus"/>
    <property type="evidence" value="ECO:0007669"/>
    <property type="project" value="TreeGrafter"/>
</dbReference>
<dbReference type="InterPro" id="IPR038718">
    <property type="entry name" value="SNF2-like_sf"/>
</dbReference>
<dbReference type="InterPro" id="IPR031053">
    <property type="entry name" value="ALC1"/>
</dbReference>
<dbReference type="AlphaFoldDB" id="A0AA41NF87"/>
<dbReference type="SUPFAM" id="SSF52540">
    <property type="entry name" value="P-loop containing nucleoside triphosphate hydrolases"/>
    <property type="match status" value="1"/>
</dbReference>
<dbReference type="PANTHER" id="PTHR47157:SF1">
    <property type="entry name" value="CHROMODOMAIN-HELICASE-DNA-BINDING PROTEIN 1-LIKE"/>
    <property type="match status" value="1"/>
</dbReference>
<organism evidence="4 5">
    <name type="scientific">Sciurus carolinensis</name>
    <name type="common">Eastern gray squirrel</name>
    <dbReference type="NCBI Taxonomy" id="30640"/>
    <lineage>
        <taxon>Eukaryota</taxon>
        <taxon>Metazoa</taxon>
        <taxon>Chordata</taxon>
        <taxon>Craniata</taxon>
        <taxon>Vertebrata</taxon>
        <taxon>Euteleostomi</taxon>
        <taxon>Mammalia</taxon>
        <taxon>Eutheria</taxon>
        <taxon>Euarchontoglires</taxon>
        <taxon>Glires</taxon>
        <taxon>Rodentia</taxon>
        <taxon>Sciuromorpha</taxon>
        <taxon>Sciuridae</taxon>
        <taxon>Sciurinae</taxon>
        <taxon>Sciurini</taxon>
        <taxon>Sciurus</taxon>
    </lineage>
</organism>
<dbReference type="GO" id="GO:0006281">
    <property type="term" value="P:DNA repair"/>
    <property type="evidence" value="ECO:0007669"/>
    <property type="project" value="InterPro"/>
</dbReference>